<evidence type="ECO:0000313" key="3">
    <source>
        <dbReference type="Proteomes" id="UP000032668"/>
    </source>
</evidence>
<dbReference type="STRING" id="1120923.SAMN02746095_00143"/>
<accession>A0A0D6PJ40</accession>
<evidence type="ECO:0000313" key="2">
    <source>
        <dbReference type="EMBL" id="GAN80839.1"/>
    </source>
</evidence>
<gene>
    <name evidence="2" type="ORF">Aam_060_065</name>
</gene>
<organism evidence="2 3">
    <name type="scientific">Acidocella aminolytica 101 = DSM 11237</name>
    <dbReference type="NCBI Taxonomy" id="1120923"/>
    <lineage>
        <taxon>Bacteria</taxon>
        <taxon>Pseudomonadati</taxon>
        <taxon>Pseudomonadota</taxon>
        <taxon>Alphaproteobacteria</taxon>
        <taxon>Acetobacterales</taxon>
        <taxon>Acidocellaceae</taxon>
        <taxon>Acidocella</taxon>
    </lineage>
</organism>
<dbReference type="OrthoDB" id="9812697at2"/>
<dbReference type="AlphaFoldDB" id="A0A0D6PJ40"/>
<dbReference type="Proteomes" id="UP000032668">
    <property type="component" value="Unassembled WGS sequence"/>
</dbReference>
<dbReference type="InterPro" id="IPR016181">
    <property type="entry name" value="Acyl_CoA_acyltransferase"/>
</dbReference>
<comment type="caution">
    <text evidence="2">The sequence shown here is derived from an EMBL/GenBank/DDBJ whole genome shotgun (WGS) entry which is preliminary data.</text>
</comment>
<dbReference type="Pfam" id="PF21926">
    <property type="entry name" value="FeeM"/>
    <property type="match status" value="1"/>
</dbReference>
<dbReference type="EMBL" id="BANC01000059">
    <property type="protein sequence ID" value="GAN80839.1"/>
    <property type="molecule type" value="Genomic_DNA"/>
</dbReference>
<feature type="domain" description="N-acyl amino acid synthase FeeM catalytic core" evidence="1">
    <location>
        <begin position="36"/>
        <end position="200"/>
    </location>
</feature>
<dbReference type="RefSeq" id="WP_048879226.1">
    <property type="nucleotide sequence ID" value="NZ_BANC01000059.1"/>
</dbReference>
<dbReference type="SUPFAM" id="SSF55729">
    <property type="entry name" value="Acyl-CoA N-acyltransferases (Nat)"/>
    <property type="match status" value="1"/>
</dbReference>
<name>A0A0D6PJ40_9PROT</name>
<protein>
    <recommendedName>
        <fullName evidence="1">N-acyl amino acid synthase FeeM catalytic core domain-containing protein</fullName>
    </recommendedName>
</protein>
<proteinExistence type="predicted"/>
<sequence length="241" mass="27053">MSSLKYQTTGLVRGRVLDHPKGLTAKLALDEQTKADAFSIRHASYLSGGYIDPMPGGQFSDTDDLLPNSRSVVIYKHGRPAASVRLCTLVNDPALSGWGDIPARRIFPEEVMALADGVRTGRPAKLTEINRLVRHPDYANDFMLVFVLYRFVSFLVIEEGADMMLNCVRRNHTTFYKRMHFEYVAGPRRYAGVKFETNLMFCPNARYDRLMSDIPFVATDASTKQAYGSLLEGEVVKVFAD</sequence>
<reference evidence="2 3" key="1">
    <citation type="submission" date="2012-11" db="EMBL/GenBank/DDBJ databases">
        <title>Whole genome sequence of Acidocella aminolytica 101 = DSM 11237.</title>
        <authorList>
            <person name="Azuma Y."/>
            <person name="Higashiura N."/>
            <person name="Hirakawa H."/>
            <person name="Matsushita K."/>
        </authorList>
    </citation>
    <scope>NUCLEOTIDE SEQUENCE [LARGE SCALE GENOMIC DNA]</scope>
    <source>
        <strain evidence="3">101 / DSM 11237</strain>
    </source>
</reference>
<dbReference type="InterPro" id="IPR054597">
    <property type="entry name" value="FeeM_cat"/>
</dbReference>
<keyword evidence="3" id="KW-1185">Reference proteome</keyword>
<evidence type="ECO:0000259" key="1">
    <source>
        <dbReference type="Pfam" id="PF21926"/>
    </source>
</evidence>
<dbReference type="Gene3D" id="3.40.630.30">
    <property type="match status" value="1"/>
</dbReference>